<dbReference type="Proteomes" id="UP000013911">
    <property type="component" value="Unassembled WGS sequence"/>
</dbReference>
<reference evidence="1 2" key="1">
    <citation type="submission" date="2013-04" db="EMBL/GenBank/DDBJ databases">
        <title>Draft genome of the heavy metal tolerant bacterium Lysinibacillus sphaericus strain OT4b.31.</title>
        <authorList>
            <person name="Pena-Montenegro T.D."/>
            <person name="Dussan J."/>
        </authorList>
    </citation>
    <scope>NUCLEOTIDE SEQUENCE [LARGE SCALE GENOMIC DNA]</scope>
    <source>
        <strain evidence="1 2">OT4b.31</strain>
    </source>
</reference>
<sequence>MSDWIKELKQTLDKEEMIEQDKMKKLNYLKSQYSMWSNEVFKYFENIFEKMRSELGDCVTEVKTSNSYSIKFKELSISVNVFNGNSDNTYSPKVDIVGTLPHSNKQVATVYPSVDEQFDIKFTVSSGLLRKNYVPLTMDLAEDMVKAVFANK</sequence>
<dbReference type="PATRIC" id="fig|1285586.5.peg.4450"/>
<gene>
    <name evidence="1" type="ORF">H131_21352</name>
</gene>
<comment type="caution">
    <text evidence="1">The sequence shown here is derived from an EMBL/GenBank/DDBJ whole genome shotgun (WGS) entry which is preliminary data.</text>
</comment>
<evidence type="ECO:0000313" key="1">
    <source>
        <dbReference type="EMBL" id="EON70473.1"/>
    </source>
</evidence>
<dbReference type="HOGENOM" id="CLU_1720107_0_0_9"/>
<dbReference type="RefSeq" id="WP_010861169.1">
    <property type="nucleotide sequence ID" value="NZ_KB933409.1"/>
</dbReference>
<organism evidence="1 2">
    <name type="scientific">Lysinibacillus sphaericus OT4b.31</name>
    <dbReference type="NCBI Taxonomy" id="1285586"/>
    <lineage>
        <taxon>Bacteria</taxon>
        <taxon>Bacillati</taxon>
        <taxon>Bacillota</taxon>
        <taxon>Bacilli</taxon>
        <taxon>Bacillales</taxon>
        <taxon>Bacillaceae</taxon>
        <taxon>Lysinibacillus</taxon>
    </lineage>
</organism>
<name>R7Z8N7_LYSSH</name>
<accession>R7Z8N7</accession>
<evidence type="ECO:0000313" key="2">
    <source>
        <dbReference type="Proteomes" id="UP000013911"/>
    </source>
</evidence>
<protein>
    <submittedName>
        <fullName evidence="1">Uncharacterized protein</fullName>
    </submittedName>
</protein>
<proteinExistence type="predicted"/>
<dbReference type="AlphaFoldDB" id="R7Z8N7"/>
<dbReference type="EMBL" id="AQPX01000034">
    <property type="protein sequence ID" value="EON70473.1"/>
    <property type="molecule type" value="Genomic_DNA"/>
</dbReference>